<dbReference type="Proteomes" id="UP001224775">
    <property type="component" value="Unassembled WGS sequence"/>
</dbReference>
<dbReference type="AlphaFoldDB" id="A0AAD8XSN4"/>
<reference evidence="2" key="1">
    <citation type="submission" date="2023-06" db="EMBL/GenBank/DDBJ databases">
        <title>Survivors Of The Sea: Transcriptome response of Skeletonema marinoi to long-term dormancy.</title>
        <authorList>
            <person name="Pinder M.I.M."/>
            <person name="Kourtchenko O."/>
            <person name="Robertson E.K."/>
            <person name="Larsson T."/>
            <person name="Maumus F."/>
            <person name="Osuna-Cruz C.M."/>
            <person name="Vancaester E."/>
            <person name="Stenow R."/>
            <person name="Vandepoele K."/>
            <person name="Ploug H."/>
            <person name="Bruchert V."/>
            <person name="Godhe A."/>
            <person name="Topel M."/>
        </authorList>
    </citation>
    <scope>NUCLEOTIDE SEQUENCE</scope>
    <source>
        <strain evidence="2">R05AC</strain>
    </source>
</reference>
<accession>A0AAD8XSN4</accession>
<evidence type="ECO:0000256" key="1">
    <source>
        <dbReference type="SAM" id="MobiDB-lite"/>
    </source>
</evidence>
<keyword evidence="3" id="KW-1185">Reference proteome</keyword>
<sequence>MKTPATKPSAAKKKRAKKQTNDDDPFPLEIQASNLKVSAFCRRGAGYHKPKPPGGFIYEKAKSRHLRHREVYKSSRGGKEVAEHAVPLGHGERKVSRFLNERSAEASLRRKAVMDEAKKKMLQRK</sequence>
<protein>
    <submittedName>
        <fullName evidence="2">Uncharacterized protein</fullName>
    </submittedName>
</protein>
<evidence type="ECO:0000313" key="2">
    <source>
        <dbReference type="EMBL" id="KAK1732908.1"/>
    </source>
</evidence>
<organism evidence="2 3">
    <name type="scientific">Skeletonema marinoi</name>
    <dbReference type="NCBI Taxonomy" id="267567"/>
    <lineage>
        <taxon>Eukaryota</taxon>
        <taxon>Sar</taxon>
        <taxon>Stramenopiles</taxon>
        <taxon>Ochrophyta</taxon>
        <taxon>Bacillariophyta</taxon>
        <taxon>Coscinodiscophyceae</taxon>
        <taxon>Thalassiosirophycidae</taxon>
        <taxon>Thalassiosirales</taxon>
        <taxon>Skeletonemataceae</taxon>
        <taxon>Skeletonema</taxon>
        <taxon>Skeletonema marinoi-dohrnii complex</taxon>
    </lineage>
</organism>
<dbReference type="EMBL" id="JATAAI010000056">
    <property type="protein sequence ID" value="KAK1732908.1"/>
    <property type="molecule type" value="Genomic_DNA"/>
</dbReference>
<evidence type="ECO:0000313" key="3">
    <source>
        <dbReference type="Proteomes" id="UP001224775"/>
    </source>
</evidence>
<name>A0AAD8XSN4_9STRA</name>
<proteinExistence type="predicted"/>
<gene>
    <name evidence="2" type="ORF">QTG54_016446</name>
</gene>
<feature type="region of interest" description="Disordered" evidence="1">
    <location>
        <begin position="1"/>
        <end position="29"/>
    </location>
</feature>
<comment type="caution">
    <text evidence="2">The sequence shown here is derived from an EMBL/GenBank/DDBJ whole genome shotgun (WGS) entry which is preliminary data.</text>
</comment>